<dbReference type="AlphaFoldDB" id="A0A2J8V221"/>
<accession>A0A2J8V221</accession>
<comment type="caution">
    <text evidence="1">The sequence shown here is derived from an EMBL/GenBank/DDBJ whole genome shotgun (WGS) entry which is preliminary data.</text>
</comment>
<protein>
    <submittedName>
        <fullName evidence="1">LRTOMT isoform 22</fullName>
    </submittedName>
</protein>
<gene>
    <name evidence="1" type="ORF">CR201_G0023398</name>
</gene>
<proteinExistence type="predicted"/>
<feature type="non-terminal residue" evidence="1">
    <location>
        <position position="66"/>
    </location>
</feature>
<reference evidence="1" key="1">
    <citation type="submission" date="2017-12" db="EMBL/GenBank/DDBJ databases">
        <title>High-resolution comparative analysis of great ape genomes.</title>
        <authorList>
            <person name="Pollen A."/>
            <person name="Hastie A."/>
            <person name="Hormozdiari F."/>
            <person name="Dougherty M."/>
            <person name="Liu R."/>
            <person name="Chaisson M."/>
            <person name="Hoppe E."/>
            <person name="Hill C."/>
            <person name="Pang A."/>
            <person name="Hillier L."/>
            <person name="Baker C."/>
            <person name="Armstrong J."/>
            <person name="Shendure J."/>
            <person name="Paten B."/>
            <person name="Wilson R."/>
            <person name="Chao H."/>
            <person name="Schneider V."/>
            <person name="Ventura M."/>
            <person name="Kronenberg Z."/>
            <person name="Murali S."/>
            <person name="Gordon D."/>
            <person name="Cantsilieris S."/>
            <person name="Munson K."/>
            <person name="Nelson B."/>
            <person name="Raja A."/>
            <person name="Underwood J."/>
            <person name="Diekhans M."/>
            <person name="Fiddes I."/>
            <person name="Haussler D."/>
            <person name="Eichler E."/>
        </authorList>
    </citation>
    <scope>NUCLEOTIDE SEQUENCE [LARGE SCALE GENOMIC DNA]</scope>
    <source>
        <strain evidence="1">Susie</strain>
    </source>
</reference>
<evidence type="ECO:0000313" key="1">
    <source>
        <dbReference type="EMBL" id="PNJ51572.1"/>
    </source>
</evidence>
<organism evidence="1">
    <name type="scientific">Pongo abelii</name>
    <name type="common">Sumatran orangutan</name>
    <name type="synonym">Pongo pygmaeus abelii</name>
    <dbReference type="NCBI Taxonomy" id="9601"/>
    <lineage>
        <taxon>Eukaryota</taxon>
        <taxon>Metazoa</taxon>
        <taxon>Chordata</taxon>
        <taxon>Craniata</taxon>
        <taxon>Vertebrata</taxon>
        <taxon>Euteleostomi</taxon>
        <taxon>Mammalia</taxon>
        <taxon>Eutheria</taxon>
        <taxon>Euarchontoglires</taxon>
        <taxon>Primates</taxon>
        <taxon>Haplorrhini</taxon>
        <taxon>Catarrhini</taxon>
        <taxon>Hominidae</taxon>
        <taxon>Pongo</taxon>
    </lineage>
</organism>
<sequence length="66" mass="7559">MNKRDYMNTSVQEPPLDYSFRSIHVIQGQPPEHSTALTKAAGPVWSLGRNHNLLLKSLKRFFPYAC</sequence>
<dbReference type="EMBL" id="NDHI03003437">
    <property type="protein sequence ID" value="PNJ51572.1"/>
    <property type="molecule type" value="Genomic_DNA"/>
</dbReference>
<name>A0A2J8V221_PONAB</name>